<comment type="similarity">
    <text evidence="1 10">Belongs to the peptidase M8 family.</text>
</comment>
<feature type="chain" id="PRO_5035964727" description="Leishmanolysin-like peptidase" evidence="10">
    <location>
        <begin position="17"/>
        <end position="331"/>
    </location>
</feature>
<dbReference type="GO" id="GO:0005737">
    <property type="term" value="C:cytoplasm"/>
    <property type="evidence" value="ECO:0007669"/>
    <property type="project" value="TreeGrafter"/>
</dbReference>
<dbReference type="Proteomes" id="UP000835052">
    <property type="component" value="Unassembled WGS sequence"/>
</dbReference>
<dbReference type="GO" id="GO:0016020">
    <property type="term" value="C:membrane"/>
    <property type="evidence" value="ECO:0007669"/>
    <property type="project" value="InterPro"/>
</dbReference>
<dbReference type="EMBL" id="CAJGYM010000029">
    <property type="protein sequence ID" value="CAD6192750.1"/>
    <property type="molecule type" value="Genomic_DNA"/>
</dbReference>
<dbReference type="GO" id="GO:0007155">
    <property type="term" value="P:cell adhesion"/>
    <property type="evidence" value="ECO:0007669"/>
    <property type="project" value="InterPro"/>
</dbReference>
<sequence length="331" mass="38706">MRTIFLLLFFVATSTASEFIFKWENYKPVKMTRKLPDKSSEERKWEPIRYRVLYDDSVFDDIPVSQTKLLQKNFKRALKFFDVKVQREEEFSIYKSLNVNTSKYENMCDEQILSSKYDFFECAEGTEEKGCDDEGHETLKDVDYVWFVKVEDNNQRIAGAGACNYVPGTNYKPNVGMILFGKKFLMEKEERITREGEENLYNILRHEVSHALFFHGELWKAFPDGQNLYKKTTRSIVYPETLGSGMNETFYGIAFPKALEEARKYLDCPDLQYIEIENTGGQGTAGSHYDADFLPYETMRGDDPPFRIAYSRITLALMEDSGWYKVDYSYV</sequence>
<feature type="signal peptide" evidence="10">
    <location>
        <begin position="1"/>
        <end position="16"/>
    </location>
</feature>
<dbReference type="InterPro" id="IPR001577">
    <property type="entry name" value="Peptidase_M8"/>
</dbReference>
<evidence type="ECO:0000256" key="2">
    <source>
        <dbReference type="ARBA" id="ARBA00022670"/>
    </source>
</evidence>
<gene>
    <name evidence="11" type="ORF">CAUJ_LOCUS8669</name>
</gene>
<feature type="binding site" evidence="9">
    <location>
        <position position="288"/>
    </location>
    <ligand>
        <name>Zn(2+)</name>
        <dbReference type="ChEBI" id="CHEBI:29105"/>
        <note>catalytic</note>
    </ligand>
</feature>
<dbReference type="GO" id="GO:0006508">
    <property type="term" value="P:proteolysis"/>
    <property type="evidence" value="ECO:0007669"/>
    <property type="project" value="UniProtKB-KW"/>
</dbReference>
<evidence type="ECO:0000256" key="4">
    <source>
        <dbReference type="ARBA" id="ARBA00022801"/>
    </source>
</evidence>
<keyword evidence="5 9" id="KW-0862">Zinc</keyword>
<dbReference type="Gene3D" id="3.90.132.10">
    <property type="entry name" value="Leishmanolysin , domain 2"/>
    <property type="match status" value="1"/>
</dbReference>
<evidence type="ECO:0000256" key="3">
    <source>
        <dbReference type="ARBA" id="ARBA00022723"/>
    </source>
</evidence>
<comment type="cofactor">
    <cofactor evidence="9 10">
        <name>Zn(2+)</name>
        <dbReference type="ChEBI" id="CHEBI:29105"/>
    </cofactor>
    <text evidence="9 10">Binds 1 zinc ion per subunit.</text>
</comment>
<evidence type="ECO:0000256" key="7">
    <source>
        <dbReference type="ARBA" id="ARBA00039717"/>
    </source>
</evidence>
<proteinExistence type="inferred from homology"/>
<evidence type="ECO:0000256" key="1">
    <source>
        <dbReference type="ARBA" id="ARBA00005860"/>
    </source>
</evidence>
<dbReference type="SUPFAM" id="SSF55486">
    <property type="entry name" value="Metalloproteases ('zincins'), catalytic domain"/>
    <property type="match status" value="1"/>
</dbReference>
<dbReference type="PANTHER" id="PTHR10942">
    <property type="entry name" value="LEISHMANOLYSIN-LIKE PEPTIDASE"/>
    <property type="match status" value="1"/>
</dbReference>
<evidence type="ECO:0000256" key="6">
    <source>
        <dbReference type="ARBA" id="ARBA00023049"/>
    </source>
</evidence>
<feature type="active site" evidence="8">
    <location>
        <position position="207"/>
    </location>
</feature>
<accession>A0A8S1HHL3</accession>
<keyword evidence="12" id="KW-1185">Reference proteome</keyword>
<comment type="caution">
    <text evidence="11">The sequence shown here is derived from an EMBL/GenBank/DDBJ whole genome shotgun (WGS) entry which is preliminary data.</text>
</comment>
<keyword evidence="2 10" id="KW-0645">Protease</keyword>
<evidence type="ECO:0000256" key="8">
    <source>
        <dbReference type="PIRSR" id="PIRSR601577-1"/>
    </source>
</evidence>
<dbReference type="GO" id="GO:0046872">
    <property type="term" value="F:metal ion binding"/>
    <property type="evidence" value="ECO:0007669"/>
    <property type="project" value="UniProtKB-KW"/>
</dbReference>
<name>A0A8S1HHL3_9PELO</name>
<keyword evidence="3 9" id="KW-0479">Metal-binding</keyword>
<dbReference type="OrthoDB" id="527990at2759"/>
<protein>
    <recommendedName>
        <fullName evidence="7 10">Leishmanolysin-like peptidase</fullName>
        <ecNumber evidence="10">3.4.24.-</ecNumber>
    </recommendedName>
</protein>
<dbReference type="EC" id="3.4.24.-" evidence="10"/>
<feature type="binding site" evidence="9">
    <location>
        <position position="210"/>
    </location>
    <ligand>
        <name>Zn(2+)</name>
        <dbReference type="ChEBI" id="CHEBI:29105"/>
        <note>catalytic</note>
    </ligand>
</feature>
<reference evidence="11" key="1">
    <citation type="submission" date="2020-10" db="EMBL/GenBank/DDBJ databases">
        <authorList>
            <person name="Kikuchi T."/>
        </authorList>
    </citation>
    <scope>NUCLEOTIDE SEQUENCE</scope>
    <source>
        <strain evidence="11">NKZ352</strain>
    </source>
</reference>
<evidence type="ECO:0000313" key="11">
    <source>
        <dbReference type="EMBL" id="CAD6192750.1"/>
    </source>
</evidence>
<keyword evidence="6 9" id="KW-0482">Metalloprotease</keyword>
<evidence type="ECO:0000256" key="5">
    <source>
        <dbReference type="ARBA" id="ARBA00022833"/>
    </source>
</evidence>
<dbReference type="AlphaFoldDB" id="A0A8S1HHL3"/>
<evidence type="ECO:0000313" key="12">
    <source>
        <dbReference type="Proteomes" id="UP000835052"/>
    </source>
</evidence>
<dbReference type="GO" id="GO:0004222">
    <property type="term" value="F:metalloendopeptidase activity"/>
    <property type="evidence" value="ECO:0007669"/>
    <property type="project" value="UniProtKB-UniRule"/>
</dbReference>
<keyword evidence="10" id="KW-0732">Signal</keyword>
<dbReference type="PANTHER" id="PTHR10942:SF0">
    <property type="entry name" value="LEISHMANOLYSIN-LIKE PEPTIDASE"/>
    <property type="match status" value="1"/>
</dbReference>
<dbReference type="Pfam" id="PF01457">
    <property type="entry name" value="Peptidase_M8"/>
    <property type="match status" value="1"/>
</dbReference>
<evidence type="ECO:0000256" key="9">
    <source>
        <dbReference type="PIRSR" id="PIRSR601577-2"/>
    </source>
</evidence>
<dbReference type="Gene3D" id="3.10.170.20">
    <property type="match status" value="1"/>
</dbReference>
<keyword evidence="4 10" id="KW-0378">Hydrolase</keyword>
<organism evidence="11 12">
    <name type="scientific">Caenorhabditis auriculariae</name>
    <dbReference type="NCBI Taxonomy" id="2777116"/>
    <lineage>
        <taxon>Eukaryota</taxon>
        <taxon>Metazoa</taxon>
        <taxon>Ecdysozoa</taxon>
        <taxon>Nematoda</taxon>
        <taxon>Chromadorea</taxon>
        <taxon>Rhabditida</taxon>
        <taxon>Rhabditina</taxon>
        <taxon>Rhabditomorpha</taxon>
        <taxon>Rhabditoidea</taxon>
        <taxon>Rhabditidae</taxon>
        <taxon>Peloderinae</taxon>
        <taxon>Caenorhabditis</taxon>
    </lineage>
</organism>
<evidence type="ECO:0000256" key="10">
    <source>
        <dbReference type="RuleBase" id="RU366077"/>
    </source>
</evidence>
<feature type="binding site" evidence="9">
    <location>
        <position position="206"/>
    </location>
    <ligand>
        <name>Zn(2+)</name>
        <dbReference type="ChEBI" id="CHEBI:29105"/>
        <note>catalytic</note>
    </ligand>
</feature>